<evidence type="ECO:0000313" key="6">
    <source>
        <dbReference type="EMBL" id="CAG8795202.1"/>
    </source>
</evidence>
<evidence type="ECO:0000256" key="3">
    <source>
        <dbReference type="ARBA" id="ARBA00022777"/>
    </source>
</evidence>
<organism evidence="6 7">
    <name type="scientific">Racocetra fulgida</name>
    <dbReference type="NCBI Taxonomy" id="60492"/>
    <lineage>
        <taxon>Eukaryota</taxon>
        <taxon>Fungi</taxon>
        <taxon>Fungi incertae sedis</taxon>
        <taxon>Mucoromycota</taxon>
        <taxon>Glomeromycotina</taxon>
        <taxon>Glomeromycetes</taxon>
        <taxon>Diversisporales</taxon>
        <taxon>Gigasporaceae</taxon>
        <taxon>Racocetra</taxon>
    </lineage>
</organism>
<comment type="caution">
    <text evidence="6">The sequence shown here is derived from an EMBL/GenBank/DDBJ whole genome shotgun (WGS) entry which is preliminary data.</text>
</comment>
<evidence type="ECO:0000256" key="4">
    <source>
        <dbReference type="ARBA" id="ARBA00022840"/>
    </source>
</evidence>
<dbReference type="EMBL" id="CAJVPZ010065372">
    <property type="protein sequence ID" value="CAG8795202.1"/>
    <property type="molecule type" value="Genomic_DNA"/>
</dbReference>
<dbReference type="AlphaFoldDB" id="A0A9N9JV94"/>
<gene>
    <name evidence="6" type="ORF">RFULGI_LOCUS17155</name>
</gene>
<dbReference type="PANTHER" id="PTHR44329:SF288">
    <property type="entry name" value="MITOGEN-ACTIVATED PROTEIN KINASE KINASE KINASE 20"/>
    <property type="match status" value="1"/>
</dbReference>
<evidence type="ECO:0000256" key="2">
    <source>
        <dbReference type="ARBA" id="ARBA00022741"/>
    </source>
</evidence>
<dbReference type="PROSITE" id="PS50011">
    <property type="entry name" value="PROTEIN_KINASE_DOM"/>
    <property type="match status" value="1"/>
</dbReference>
<keyword evidence="4" id="KW-0067">ATP-binding</keyword>
<proteinExistence type="predicted"/>
<feature type="non-terminal residue" evidence="6">
    <location>
        <position position="1"/>
    </location>
</feature>
<dbReference type="PANTHER" id="PTHR44329">
    <property type="entry name" value="SERINE/THREONINE-PROTEIN KINASE TNNI3K-RELATED"/>
    <property type="match status" value="1"/>
</dbReference>
<evidence type="ECO:0000259" key="5">
    <source>
        <dbReference type="PROSITE" id="PS50011"/>
    </source>
</evidence>
<dbReference type="SUPFAM" id="SSF56112">
    <property type="entry name" value="Protein kinase-like (PK-like)"/>
    <property type="match status" value="1"/>
</dbReference>
<sequence>ILISGFGSAWKFDDSLVSLFDEGMTYEYSDPQIFIKRRFTPDTKSDIYSLGVILWELTSGIRPFSKVPNKLALARLISKGNREKTIRGTPSSYAKLYKKCWNTNPKKRPELDEILSKIQQSRKATETIRN</sequence>
<keyword evidence="7" id="KW-1185">Reference proteome</keyword>
<feature type="domain" description="Protein kinase" evidence="5">
    <location>
        <begin position="1"/>
        <end position="128"/>
    </location>
</feature>
<protein>
    <submittedName>
        <fullName evidence="6">13864_t:CDS:1</fullName>
    </submittedName>
</protein>
<dbReference type="Pfam" id="PF07714">
    <property type="entry name" value="PK_Tyr_Ser-Thr"/>
    <property type="match status" value="1"/>
</dbReference>
<dbReference type="InterPro" id="IPR011009">
    <property type="entry name" value="Kinase-like_dom_sf"/>
</dbReference>
<dbReference type="GO" id="GO:0004674">
    <property type="term" value="F:protein serine/threonine kinase activity"/>
    <property type="evidence" value="ECO:0007669"/>
    <property type="project" value="TreeGrafter"/>
</dbReference>
<dbReference type="GO" id="GO:0005524">
    <property type="term" value="F:ATP binding"/>
    <property type="evidence" value="ECO:0007669"/>
    <property type="project" value="UniProtKB-KW"/>
</dbReference>
<keyword evidence="3" id="KW-0418">Kinase</keyword>
<dbReference type="OrthoDB" id="10261027at2759"/>
<reference evidence="6" key="1">
    <citation type="submission" date="2021-06" db="EMBL/GenBank/DDBJ databases">
        <authorList>
            <person name="Kallberg Y."/>
            <person name="Tangrot J."/>
            <person name="Rosling A."/>
        </authorList>
    </citation>
    <scope>NUCLEOTIDE SEQUENCE</scope>
    <source>
        <strain evidence="6">IN212</strain>
    </source>
</reference>
<dbReference type="InterPro" id="IPR000719">
    <property type="entry name" value="Prot_kinase_dom"/>
</dbReference>
<feature type="non-terminal residue" evidence="6">
    <location>
        <position position="130"/>
    </location>
</feature>
<accession>A0A9N9JV94</accession>
<name>A0A9N9JV94_9GLOM</name>
<dbReference type="Proteomes" id="UP000789396">
    <property type="component" value="Unassembled WGS sequence"/>
</dbReference>
<evidence type="ECO:0000313" key="7">
    <source>
        <dbReference type="Proteomes" id="UP000789396"/>
    </source>
</evidence>
<dbReference type="InterPro" id="IPR051681">
    <property type="entry name" value="Ser/Thr_Kinases-Pseudokinases"/>
</dbReference>
<dbReference type="Gene3D" id="1.10.510.10">
    <property type="entry name" value="Transferase(Phosphotransferase) domain 1"/>
    <property type="match status" value="1"/>
</dbReference>
<keyword evidence="2" id="KW-0547">Nucleotide-binding</keyword>
<keyword evidence="1" id="KW-0808">Transferase</keyword>
<dbReference type="InterPro" id="IPR001245">
    <property type="entry name" value="Ser-Thr/Tyr_kinase_cat_dom"/>
</dbReference>
<evidence type="ECO:0000256" key="1">
    <source>
        <dbReference type="ARBA" id="ARBA00022679"/>
    </source>
</evidence>